<proteinExistence type="predicted"/>
<organism evidence="2">
    <name type="scientific">uncultured Thermomicrobiales bacterium</name>
    <dbReference type="NCBI Taxonomy" id="1645740"/>
    <lineage>
        <taxon>Bacteria</taxon>
        <taxon>Pseudomonadati</taxon>
        <taxon>Thermomicrobiota</taxon>
        <taxon>Thermomicrobia</taxon>
        <taxon>Thermomicrobiales</taxon>
        <taxon>environmental samples</taxon>
    </lineage>
</organism>
<dbReference type="AlphaFoldDB" id="A0A6J4VUV4"/>
<dbReference type="EMBL" id="CADCWL010000242">
    <property type="protein sequence ID" value="CAA9583623.1"/>
    <property type="molecule type" value="Genomic_DNA"/>
</dbReference>
<evidence type="ECO:0000256" key="1">
    <source>
        <dbReference type="SAM" id="MobiDB-lite"/>
    </source>
</evidence>
<accession>A0A6J4VUV4</accession>
<protein>
    <submittedName>
        <fullName evidence="2">Uncharacterized protein</fullName>
    </submittedName>
</protein>
<sequence length="77" mass="7817">CPARPRASRAPRPVRFGRTAPRVGRLRITLDDRAGASRGRRAIGDGSLGDTAGTSSSVAHLLAALAQPAASATVRGG</sequence>
<feature type="non-terminal residue" evidence="2">
    <location>
        <position position="77"/>
    </location>
</feature>
<evidence type="ECO:0000313" key="2">
    <source>
        <dbReference type="EMBL" id="CAA9583623.1"/>
    </source>
</evidence>
<name>A0A6J4VUV4_9BACT</name>
<feature type="non-terminal residue" evidence="2">
    <location>
        <position position="1"/>
    </location>
</feature>
<gene>
    <name evidence="2" type="ORF">AVDCRST_MAG19-4325</name>
</gene>
<reference evidence="2" key="1">
    <citation type="submission" date="2020-02" db="EMBL/GenBank/DDBJ databases">
        <authorList>
            <person name="Meier V. D."/>
        </authorList>
    </citation>
    <scope>NUCLEOTIDE SEQUENCE</scope>
    <source>
        <strain evidence="2">AVDCRST_MAG19</strain>
    </source>
</reference>
<feature type="region of interest" description="Disordered" evidence="1">
    <location>
        <begin position="31"/>
        <end position="51"/>
    </location>
</feature>